<keyword evidence="3 5" id="KW-1133">Transmembrane helix</keyword>
<dbReference type="RefSeq" id="WP_157706843.1">
    <property type="nucleotide sequence ID" value="NZ_CP034348.1"/>
</dbReference>
<feature type="domain" description="RDD" evidence="6">
    <location>
        <begin position="23"/>
        <end position="138"/>
    </location>
</feature>
<accession>A0A6I6IQP9</accession>
<gene>
    <name evidence="7" type="ORF">EI983_07920</name>
</gene>
<name>A0A6I6IQP9_9RHOB</name>
<dbReference type="Pfam" id="PF06271">
    <property type="entry name" value="RDD"/>
    <property type="match status" value="1"/>
</dbReference>
<evidence type="ECO:0000256" key="2">
    <source>
        <dbReference type="ARBA" id="ARBA00022692"/>
    </source>
</evidence>
<proteinExistence type="predicted"/>
<dbReference type="InterPro" id="IPR010432">
    <property type="entry name" value="RDD"/>
</dbReference>
<feature type="transmembrane region" description="Helical" evidence="5">
    <location>
        <begin position="35"/>
        <end position="66"/>
    </location>
</feature>
<evidence type="ECO:0000256" key="5">
    <source>
        <dbReference type="SAM" id="Phobius"/>
    </source>
</evidence>
<reference evidence="8" key="1">
    <citation type="submission" date="2018-12" db="EMBL/GenBank/DDBJ databases">
        <title>Complete genome sequence of Roseovarius sp. MME-070.</title>
        <authorList>
            <person name="Nam Y.-D."/>
            <person name="Kang J."/>
            <person name="Chung W.-H."/>
            <person name="Park Y.S."/>
        </authorList>
    </citation>
    <scope>NUCLEOTIDE SEQUENCE [LARGE SCALE GENOMIC DNA]</scope>
    <source>
        <strain evidence="8">MME-070</strain>
    </source>
</reference>
<keyword evidence="8" id="KW-1185">Reference proteome</keyword>
<dbReference type="GO" id="GO:0016020">
    <property type="term" value="C:membrane"/>
    <property type="evidence" value="ECO:0007669"/>
    <property type="project" value="UniProtKB-SubCell"/>
</dbReference>
<evidence type="ECO:0000256" key="1">
    <source>
        <dbReference type="ARBA" id="ARBA00004141"/>
    </source>
</evidence>
<keyword evidence="2 5" id="KW-0812">Transmembrane</keyword>
<dbReference type="Proteomes" id="UP000428330">
    <property type="component" value="Chromosome"/>
</dbReference>
<evidence type="ECO:0000313" key="8">
    <source>
        <dbReference type="Proteomes" id="UP000428330"/>
    </source>
</evidence>
<dbReference type="KEGG" id="rom:EI983_07920"/>
<keyword evidence="4 5" id="KW-0472">Membrane</keyword>
<evidence type="ECO:0000256" key="3">
    <source>
        <dbReference type="ARBA" id="ARBA00022989"/>
    </source>
</evidence>
<dbReference type="AlphaFoldDB" id="A0A6I6IQP9"/>
<feature type="transmembrane region" description="Helical" evidence="5">
    <location>
        <begin position="100"/>
        <end position="125"/>
    </location>
</feature>
<organism evidence="7 8">
    <name type="scientific">Roseovarius faecimaris</name>
    <dbReference type="NCBI Taxonomy" id="2494550"/>
    <lineage>
        <taxon>Bacteria</taxon>
        <taxon>Pseudomonadati</taxon>
        <taxon>Pseudomonadota</taxon>
        <taxon>Alphaproteobacteria</taxon>
        <taxon>Rhodobacterales</taxon>
        <taxon>Roseobacteraceae</taxon>
        <taxon>Roseovarius</taxon>
    </lineage>
</organism>
<protein>
    <submittedName>
        <fullName evidence="7">RDD family protein</fullName>
    </submittedName>
</protein>
<dbReference type="EMBL" id="CP034348">
    <property type="protein sequence ID" value="QGX98211.1"/>
    <property type="molecule type" value="Genomic_DNA"/>
</dbReference>
<evidence type="ECO:0000313" key="7">
    <source>
        <dbReference type="EMBL" id="QGX98211.1"/>
    </source>
</evidence>
<comment type="subcellular location">
    <subcellularLocation>
        <location evidence="1">Membrane</location>
        <topology evidence="1">Multi-pass membrane protein</topology>
    </subcellularLocation>
</comment>
<dbReference type="OrthoDB" id="7270324at2"/>
<evidence type="ECO:0000256" key="4">
    <source>
        <dbReference type="ARBA" id="ARBA00023136"/>
    </source>
</evidence>
<evidence type="ECO:0000259" key="6">
    <source>
        <dbReference type="Pfam" id="PF06271"/>
    </source>
</evidence>
<sequence>MSDYSWHIPDPETQPEFYADVPVKRLLAWLVDTGIILAICLLIVLFTAFIGLFFFPMLMLAVGFAYRTVTIANRSATPGMQLFAIEFRTLRGERFDLPMAALHTAMLTGSFLFPLIQLASCVMMMTTPRAQGLSDLLLGTVAINRPAAR</sequence>